<dbReference type="KEGG" id="ria:C7V51_02925"/>
<evidence type="ECO:0000313" key="3">
    <source>
        <dbReference type="EMBL" id="AZZ54950.1"/>
    </source>
</evidence>
<feature type="transmembrane region" description="Helical" evidence="2">
    <location>
        <begin position="43"/>
        <end position="76"/>
    </location>
</feature>
<keyword evidence="2" id="KW-1133">Transmembrane helix</keyword>
<evidence type="ECO:0000313" key="4">
    <source>
        <dbReference type="Proteomes" id="UP000283946"/>
    </source>
</evidence>
<feature type="compositionally biased region" description="Low complexity" evidence="1">
    <location>
        <begin position="137"/>
        <end position="156"/>
    </location>
</feature>
<dbReference type="RefSeq" id="WP_104354135.1">
    <property type="nucleotide sequence ID" value="NZ_CP028130.1"/>
</dbReference>
<evidence type="ECO:0000256" key="1">
    <source>
        <dbReference type="SAM" id="MobiDB-lite"/>
    </source>
</evidence>
<dbReference type="AlphaFoldDB" id="A0AAD1ADA0"/>
<sequence>MNTLYRPGRLLVSLAAGWLFLAAALAVPALSRAMDVSFGRFDYAVAFVLLVIATVVQLAGLIALAVAVLVSADLVLERLGIPSARPWLVLAVAPAPAPAATPSAAQETPPRTAARPPCEALLAPVLETGQHGGDRTGTGTTTPSKTSTSPGTNGTPAIRAAVAA</sequence>
<keyword evidence="2" id="KW-0812">Transmembrane</keyword>
<dbReference type="EMBL" id="CP028130">
    <property type="protein sequence ID" value="AZZ54950.1"/>
    <property type="molecule type" value="Genomic_DNA"/>
</dbReference>
<dbReference type="Proteomes" id="UP000283946">
    <property type="component" value="Chromosome"/>
</dbReference>
<proteinExistence type="predicted"/>
<gene>
    <name evidence="3" type="ORF">C7V51_02925</name>
</gene>
<feature type="region of interest" description="Disordered" evidence="1">
    <location>
        <begin position="126"/>
        <end position="164"/>
    </location>
</feature>
<name>A0AAD1ADA0_9MICO</name>
<keyword evidence="2" id="KW-0472">Membrane</keyword>
<protein>
    <submittedName>
        <fullName evidence="3">Uncharacterized protein</fullName>
    </submittedName>
</protein>
<evidence type="ECO:0000256" key="2">
    <source>
        <dbReference type="SAM" id="Phobius"/>
    </source>
</evidence>
<accession>A0AAD1ADA0</accession>
<organism evidence="3 4">
    <name type="scientific">Rathayibacter iranicus</name>
    <dbReference type="NCBI Taxonomy" id="59737"/>
    <lineage>
        <taxon>Bacteria</taxon>
        <taxon>Bacillati</taxon>
        <taxon>Actinomycetota</taxon>
        <taxon>Actinomycetes</taxon>
        <taxon>Micrococcales</taxon>
        <taxon>Microbacteriaceae</taxon>
        <taxon>Rathayibacter</taxon>
    </lineage>
</organism>
<reference evidence="3 4" key="1">
    <citation type="submission" date="2018-03" db="EMBL/GenBank/DDBJ databases">
        <title>Bacteriophage NCPPB3778 and a type I-E CRISPR drive the evolution of the US Biological Select Agent, Rathayibacter toxicus.</title>
        <authorList>
            <person name="Davis E.W.II."/>
            <person name="Tabima J.F."/>
            <person name="Weisberg A.J."/>
            <person name="Dantas Lopes L."/>
            <person name="Wiseman M.S."/>
            <person name="Wiseman M.S."/>
            <person name="Pupko T."/>
            <person name="Belcher M.S."/>
            <person name="Sechler A.J."/>
            <person name="Tancos M.A."/>
            <person name="Schroeder B.K."/>
            <person name="Murray T.D."/>
            <person name="Luster D.G."/>
            <person name="Schneider W.L."/>
            <person name="Rogers E."/>
            <person name="Andreote F.D."/>
            <person name="Grunwald N.J."/>
            <person name="Putnam M.L."/>
            <person name="Chang J.H."/>
        </authorList>
    </citation>
    <scope>NUCLEOTIDE SEQUENCE [LARGE SCALE GENOMIC DNA]</scope>
    <source>
        <strain evidence="3 4">NCCPB 2253</strain>
    </source>
</reference>